<evidence type="ECO:0000259" key="1">
    <source>
        <dbReference type="Pfam" id="PF03358"/>
    </source>
</evidence>
<dbReference type="Pfam" id="PF03358">
    <property type="entry name" value="FMN_red"/>
    <property type="match status" value="1"/>
</dbReference>
<dbReference type="PANTHER" id="PTHR30543:SF21">
    <property type="entry name" value="NAD(P)H-DEPENDENT FMN REDUCTASE LOT6"/>
    <property type="match status" value="1"/>
</dbReference>
<keyword evidence="3" id="KW-1185">Reference proteome</keyword>
<dbReference type="InterPro" id="IPR050712">
    <property type="entry name" value="NAD(P)H-dep_reductase"/>
</dbReference>
<gene>
    <name evidence="2" type="ORF">P4R38_05485</name>
</gene>
<organism evidence="2 3">
    <name type="scientific">Luteipulveratus flavus</name>
    <dbReference type="NCBI Taxonomy" id="3031728"/>
    <lineage>
        <taxon>Bacteria</taxon>
        <taxon>Bacillati</taxon>
        <taxon>Actinomycetota</taxon>
        <taxon>Actinomycetes</taxon>
        <taxon>Micrococcales</taxon>
        <taxon>Dermacoccaceae</taxon>
        <taxon>Luteipulveratus</taxon>
    </lineage>
</organism>
<dbReference type="Gene3D" id="3.40.50.360">
    <property type="match status" value="1"/>
</dbReference>
<protein>
    <submittedName>
        <fullName evidence="2">NAD(P)H-dependent oxidoreductase</fullName>
    </submittedName>
</protein>
<dbReference type="PANTHER" id="PTHR30543">
    <property type="entry name" value="CHROMATE REDUCTASE"/>
    <property type="match status" value="1"/>
</dbReference>
<dbReference type="EMBL" id="JAROAV010000021">
    <property type="protein sequence ID" value="MDF8263692.1"/>
    <property type="molecule type" value="Genomic_DNA"/>
</dbReference>
<dbReference type="RefSeq" id="WP_277191361.1">
    <property type="nucleotide sequence ID" value="NZ_JAROAV010000021.1"/>
</dbReference>
<proteinExistence type="predicted"/>
<comment type="caution">
    <text evidence="2">The sequence shown here is derived from an EMBL/GenBank/DDBJ whole genome shotgun (WGS) entry which is preliminary data.</text>
</comment>
<reference evidence="2 3" key="1">
    <citation type="submission" date="2023-03" db="EMBL/GenBank/DDBJ databases">
        <title>YIM 133296 draft genome.</title>
        <authorList>
            <person name="Xiong L."/>
        </authorList>
    </citation>
    <scope>NUCLEOTIDE SEQUENCE [LARGE SCALE GENOMIC DNA]</scope>
    <source>
        <strain evidence="2 3">YIM 133296</strain>
    </source>
</reference>
<dbReference type="InterPro" id="IPR029039">
    <property type="entry name" value="Flavoprotein-like_sf"/>
</dbReference>
<evidence type="ECO:0000313" key="3">
    <source>
        <dbReference type="Proteomes" id="UP001528912"/>
    </source>
</evidence>
<accession>A0ABT6C486</accession>
<dbReference type="Proteomes" id="UP001528912">
    <property type="component" value="Unassembled WGS sequence"/>
</dbReference>
<sequence>MDNLSTSDQPVRLAVVVGSTRPGRRGPQVAEWLREAATTHLGERATLEVVDLARFGLPLLDEPMPAAIGDYRNSHTKTWAATIDQFDGFVFVAPEYNHSMPAALKNAIDFLFAEWNNKAAGFVSYGLNGGTRAVEHLRLSLAEVQVATVRSQVALGLFTDFDIPDMTQPGTFAPADHHDEVMRRMLDELADWALALRLLRERAGR</sequence>
<dbReference type="SUPFAM" id="SSF52218">
    <property type="entry name" value="Flavoproteins"/>
    <property type="match status" value="1"/>
</dbReference>
<dbReference type="InterPro" id="IPR005025">
    <property type="entry name" value="FMN_Rdtase-like_dom"/>
</dbReference>
<feature type="domain" description="NADPH-dependent FMN reductase-like" evidence="1">
    <location>
        <begin position="12"/>
        <end position="158"/>
    </location>
</feature>
<name>A0ABT6C486_9MICO</name>
<evidence type="ECO:0000313" key="2">
    <source>
        <dbReference type="EMBL" id="MDF8263692.1"/>
    </source>
</evidence>